<name>A0ABD2CWN0_VESMC</name>
<dbReference type="SMART" id="SM00233">
    <property type="entry name" value="PH"/>
    <property type="match status" value="2"/>
</dbReference>
<dbReference type="EMBL" id="JAYRBN010000027">
    <property type="protein sequence ID" value="KAL2749563.1"/>
    <property type="molecule type" value="Genomic_DNA"/>
</dbReference>
<feature type="domain" description="PH" evidence="7">
    <location>
        <begin position="1288"/>
        <end position="1395"/>
    </location>
</feature>
<keyword evidence="4" id="KW-0458">Lysosome</keyword>
<feature type="compositionally biased region" description="Polar residues" evidence="6">
    <location>
        <begin position="285"/>
        <end position="296"/>
    </location>
</feature>
<dbReference type="InterPro" id="IPR053015">
    <property type="entry name" value="PH_domain-containing_M2"/>
</dbReference>
<dbReference type="Proteomes" id="UP001607303">
    <property type="component" value="Unassembled WGS sequence"/>
</dbReference>
<evidence type="ECO:0000256" key="5">
    <source>
        <dbReference type="SAM" id="Coils"/>
    </source>
</evidence>
<dbReference type="CDD" id="cd17680">
    <property type="entry name" value="RUN_PLEKHM2"/>
    <property type="match status" value="1"/>
</dbReference>
<evidence type="ECO:0000313" key="9">
    <source>
        <dbReference type="EMBL" id="KAL2749563.1"/>
    </source>
</evidence>
<dbReference type="InterPro" id="IPR001849">
    <property type="entry name" value="PH_domain"/>
</dbReference>
<evidence type="ECO:0000256" key="1">
    <source>
        <dbReference type="ARBA" id="ARBA00004496"/>
    </source>
</evidence>
<evidence type="ECO:0000256" key="3">
    <source>
        <dbReference type="ARBA" id="ARBA00022490"/>
    </source>
</evidence>
<dbReference type="InterPro" id="IPR057288">
    <property type="entry name" value="PH_PLEKHM2"/>
</dbReference>
<dbReference type="InterPro" id="IPR011993">
    <property type="entry name" value="PH-like_dom_sf"/>
</dbReference>
<accession>A0ABD2CWN0</accession>
<dbReference type="PROSITE" id="PS50826">
    <property type="entry name" value="RUN"/>
    <property type="match status" value="1"/>
</dbReference>
<dbReference type="PANTHER" id="PTHR46556">
    <property type="entry name" value="PLECKSTRIN HOMOLOGY DOMAIN-CONTAINING FAMILY M MEMBER 2"/>
    <property type="match status" value="1"/>
</dbReference>
<dbReference type="Gene3D" id="2.30.29.30">
    <property type="entry name" value="Pleckstrin-homology domain (PH domain)/Phosphotyrosine-binding domain (PTB)"/>
    <property type="match status" value="1"/>
</dbReference>
<keyword evidence="10" id="KW-1185">Reference proteome</keyword>
<dbReference type="PANTHER" id="PTHR46556:SF1">
    <property type="entry name" value="PLECKSTRIN HOMOLOGY DOMAIN-CONTAINING FAMILY M MEMBER 2"/>
    <property type="match status" value="1"/>
</dbReference>
<evidence type="ECO:0000256" key="4">
    <source>
        <dbReference type="ARBA" id="ARBA00023228"/>
    </source>
</evidence>
<keyword evidence="3" id="KW-0963">Cytoplasm</keyword>
<dbReference type="PROSITE" id="PS50003">
    <property type="entry name" value="PH_DOMAIN"/>
    <property type="match status" value="1"/>
</dbReference>
<dbReference type="SUPFAM" id="SSF140741">
    <property type="entry name" value="RUN domain-like"/>
    <property type="match status" value="1"/>
</dbReference>
<dbReference type="InterPro" id="IPR004012">
    <property type="entry name" value="Run_dom"/>
</dbReference>
<evidence type="ECO:0000313" key="10">
    <source>
        <dbReference type="Proteomes" id="UP001607303"/>
    </source>
</evidence>
<evidence type="ECO:0000256" key="6">
    <source>
        <dbReference type="SAM" id="MobiDB-lite"/>
    </source>
</evidence>
<dbReference type="Pfam" id="PF02759">
    <property type="entry name" value="RUN"/>
    <property type="match status" value="1"/>
</dbReference>
<dbReference type="GO" id="GO:0005765">
    <property type="term" value="C:lysosomal membrane"/>
    <property type="evidence" value="ECO:0007669"/>
    <property type="project" value="UniProtKB-SubCell"/>
</dbReference>
<dbReference type="Pfam" id="PF00169">
    <property type="entry name" value="PH"/>
    <property type="match status" value="1"/>
</dbReference>
<feature type="domain" description="RUN" evidence="8">
    <location>
        <begin position="438"/>
        <end position="560"/>
    </location>
</feature>
<dbReference type="InterPro" id="IPR037213">
    <property type="entry name" value="Run_dom_sf"/>
</dbReference>
<protein>
    <submittedName>
        <fullName evidence="9">Pleckstrin homology domain-containing family M member 2 isoform X2</fullName>
    </submittedName>
</protein>
<evidence type="ECO:0000259" key="7">
    <source>
        <dbReference type="PROSITE" id="PS50003"/>
    </source>
</evidence>
<feature type="compositionally biased region" description="Low complexity" evidence="6">
    <location>
        <begin position="297"/>
        <end position="320"/>
    </location>
</feature>
<evidence type="ECO:0000256" key="2">
    <source>
        <dbReference type="ARBA" id="ARBA00004656"/>
    </source>
</evidence>
<reference evidence="9 10" key="1">
    <citation type="journal article" date="2024" name="Ann. Entomol. Soc. Am.">
        <title>Genomic analyses of the southern and eastern yellowjacket wasps (Hymenoptera: Vespidae) reveal evolutionary signatures of social life.</title>
        <authorList>
            <person name="Catto M.A."/>
            <person name="Caine P.B."/>
            <person name="Orr S.E."/>
            <person name="Hunt B.G."/>
            <person name="Goodisman M.A.D."/>
        </authorList>
    </citation>
    <scope>NUCLEOTIDE SEQUENCE [LARGE SCALE GENOMIC DNA]</scope>
    <source>
        <strain evidence="9">232</strain>
        <tissue evidence="9">Head and thorax</tissue>
    </source>
</reference>
<dbReference type="Pfam" id="PF23142">
    <property type="entry name" value="PH_PLEKHM2"/>
    <property type="match status" value="1"/>
</dbReference>
<sequence>MEMRKIASESARDRRISIANAKSVESIKARLKLLEEKNVTMREKYRELLAEKENLKSCLDGEKSRNNELEQKITLLQVELMEKKTEITGKSNKRTEDEILNKMENSSSTTDIIATVERGVQNWSLCQGCQNKLENFTNGVPTVTITRSELDILEKDMQVLRDAVIAREEAWDKAMEREQTYRQQILRLTCETITMRHIQESREEELRVIGDVLKEKEADLRNLQKRESSLKKIVTKLNKYQRDPEGNLGNFPLELTEKEQRMIEECSRQVLSSLKGKQRIKSKGNAVSESQRTSPRNNNNNNNNINNNNSNNNNNNNSNNKSMIQNDQRQSIGAVHSNLPRDLRASKKSMSPPGDECASVTPSSRIGDVLGVSLGKFSLLSSKFLYCLNKKDVTSSHYEMPSQEDMDLCTDKVLSKSRILQELTKAVKLVYAQSLYGTVVLDGDSWLVYWLDRALRHGLRVERHGYWGTARELSHQDTVVVIHALQSVLTSIGKGRAWLYHTLSEGSFESYLACLLRDSKTLKKQYFPHALVRDADKTNQLVNLLAGLENVSFTLQLDVTHLDICNYMPQRPMSINSSGTVLSLHLRSSSVCSSLASPGDSGVAFDSDMDLANETDASSYKEEDSSMDDIPDYRNNRYKVIINNCIQENKNFSSSDSSEDGKTPMQSPAVTKFQNVIMTKSDIANQNLTRKLEDNELNCSSLDTLKSYDFYSRSLDTVHLDAVNNKCDNGIKEINKRSSYYGDGSYSFKKNIDPRNSYVINNDTNLLELSMTISDCDNIEPPYGILNTLNVTDASILSTSSSEAIVQRRQRKKKRESKKRVSFHEDILKTMKLDDDESYADFSMSFLTPNSIQKKDAQKGRYSWCGHGDSPYVQKSTNTRNAHSDYYSFSSSSSVFDSDIEKKGTQKLCNQTLCQKNCKCSCDLSLPERGSPEGQEDPAKSLRPKMEIELEENEAQEAYIVEKQYGNIVEDPPVKVEMPRAQNSKKYASSSDWSDVESVATSDLEERKINRHLASPSKKRNMTSILTGESSSKLLAPPLRQAPSKTSLLSRFLRSITERKFESKKTKKPQKANPLYIKGVKANYDSFKDFNDNLDREIQENVAAEKQEFSGEKISLKLRETFKKHIYRDKTEELYKVYKVRSSYMTNGESKPMIALLTDKTLYLTGSKLDHSYSNQFVIPYNELDVIMIGPNAQTILISNADYEMQYLFSTGSSHTTSELITHLEIAMRRSPSKPRLPAVKELSYEDMHILKQSILSDTAVHPDEKIEHYSLIYMEDEHMSPPSTPCGPTKEGDLMFRPHTYQQIHPNAPINPWEAGYFVLKGGVVYMFTDSNQRLPKRAIPLKGGLCQGCRRIPNSHRPHTFEILLKPNKAFQFAAPDEYVASEWLQSFVQSASGLFDCSDKREPMPCSLVTTTRHLVAMKEVYPGTQRNQTLSCASVEDLTAFRVPLPEQSWCILEFACREVHESSGDWVIYFTNYTELCTFREILQTLWADADLGEFPMVTLPPEDKLHRRCSDASKDLEYAWQYLLPSTIE</sequence>
<dbReference type="InterPro" id="IPR047327">
    <property type="entry name" value="RUN_PLEKHM2"/>
</dbReference>
<organism evidence="9 10">
    <name type="scientific">Vespula maculifrons</name>
    <name type="common">Eastern yellow jacket</name>
    <name type="synonym">Wasp</name>
    <dbReference type="NCBI Taxonomy" id="7453"/>
    <lineage>
        <taxon>Eukaryota</taxon>
        <taxon>Metazoa</taxon>
        <taxon>Ecdysozoa</taxon>
        <taxon>Arthropoda</taxon>
        <taxon>Hexapoda</taxon>
        <taxon>Insecta</taxon>
        <taxon>Pterygota</taxon>
        <taxon>Neoptera</taxon>
        <taxon>Endopterygota</taxon>
        <taxon>Hymenoptera</taxon>
        <taxon>Apocrita</taxon>
        <taxon>Aculeata</taxon>
        <taxon>Vespoidea</taxon>
        <taxon>Vespidae</taxon>
        <taxon>Vespinae</taxon>
        <taxon>Vespula</taxon>
    </lineage>
</organism>
<feature type="coiled-coil region" evidence="5">
    <location>
        <begin position="24"/>
        <end position="86"/>
    </location>
</feature>
<evidence type="ECO:0000259" key="8">
    <source>
        <dbReference type="PROSITE" id="PS50826"/>
    </source>
</evidence>
<comment type="subcellular location">
    <subcellularLocation>
        <location evidence="1">Cytoplasm</location>
    </subcellularLocation>
    <subcellularLocation>
        <location evidence="2">Lysosome membrane</location>
    </subcellularLocation>
</comment>
<comment type="caution">
    <text evidence="9">The sequence shown here is derived from an EMBL/GenBank/DDBJ whole genome shotgun (WGS) entry which is preliminary data.</text>
</comment>
<proteinExistence type="predicted"/>
<gene>
    <name evidence="9" type="ORF">V1477_002503</name>
</gene>
<keyword evidence="5" id="KW-0175">Coiled coil</keyword>
<feature type="coiled-coil region" evidence="5">
    <location>
        <begin position="206"/>
        <end position="233"/>
    </location>
</feature>
<dbReference type="SUPFAM" id="SSF50729">
    <property type="entry name" value="PH domain-like"/>
    <property type="match status" value="1"/>
</dbReference>
<dbReference type="SMART" id="SM00593">
    <property type="entry name" value="RUN"/>
    <property type="match status" value="1"/>
</dbReference>
<dbReference type="Gene3D" id="1.20.58.900">
    <property type="match status" value="1"/>
</dbReference>
<feature type="region of interest" description="Disordered" evidence="6">
    <location>
        <begin position="274"/>
        <end position="323"/>
    </location>
</feature>
<dbReference type="CDD" id="cd13309">
    <property type="entry name" value="PH_SKIP"/>
    <property type="match status" value="1"/>
</dbReference>